<accession>A0A8E2FAB2</accession>
<protein>
    <submittedName>
        <fullName evidence="6">UBC-like protein</fullName>
    </submittedName>
</protein>
<dbReference type="PROSITE" id="PS50127">
    <property type="entry name" value="UBC_2"/>
    <property type="match status" value="1"/>
</dbReference>
<gene>
    <name evidence="6" type="ORF">AOQ84DRAFT_351964</name>
</gene>
<evidence type="ECO:0000256" key="3">
    <source>
        <dbReference type="PROSITE-ProRule" id="PRU10133"/>
    </source>
</evidence>
<sequence length="455" mass="49729">MNSKSLRRLAADHGSLQTAGLPPNYLFPPTAHGHDPSSDLTSLDVLLTGPVGTPFAAGVWKLHLDIPPTYPAAPPTAAFRTRIWHPNVEEATGAVCVDTLKRDWSDKLRLRDVLVTISCLLIQPNPASALNAEAGKLAAEDWDGFCRRARLMAGIHAGVPPELRELVKEAQRRGEEVAQPEEKGKEKVREKETPKKRKQKQMQDVAVEEEENLRQGDERAEDSDPESDWIPGPVRAPEPLGAGRDNIFGIRTGTPAGMDGEDRMDLDTPKKNAASVSLFGAMGAKNGDSTMLGLDLSAPLPVLPASGSSRLTRAAKADADPFTADDTQGSSFRALRTLHFNVPPPASSSKQTTKTQSTPLKFIHQAKPAPIQPPIRSQSQSFPTEFSWSWADSEIIHNTGTIVDGPSVTEVQKRLREPESLRRERNEMKRFRAAGSSLLKYNRGVFGPRKGLHRL</sequence>
<dbReference type="OrthoDB" id="10069349at2759"/>
<dbReference type="InterPro" id="IPR016135">
    <property type="entry name" value="UBQ-conjugating_enzyme/RWD"/>
</dbReference>
<evidence type="ECO:0000313" key="7">
    <source>
        <dbReference type="Proteomes" id="UP000250140"/>
    </source>
</evidence>
<evidence type="ECO:0000313" key="6">
    <source>
        <dbReference type="EMBL" id="OCL13527.1"/>
    </source>
</evidence>
<evidence type="ECO:0000256" key="4">
    <source>
        <dbReference type="SAM" id="MobiDB-lite"/>
    </source>
</evidence>
<keyword evidence="7" id="KW-1185">Reference proteome</keyword>
<keyword evidence="1" id="KW-0808">Transferase</keyword>
<dbReference type="AlphaFoldDB" id="A0A8E2FAB2"/>
<dbReference type="Proteomes" id="UP000250140">
    <property type="component" value="Unassembled WGS sequence"/>
</dbReference>
<feature type="region of interest" description="Disordered" evidence="4">
    <location>
        <begin position="170"/>
        <end position="247"/>
    </location>
</feature>
<dbReference type="GO" id="GO:0016740">
    <property type="term" value="F:transferase activity"/>
    <property type="evidence" value="ECO:0007669"/>
    <property type="project" value="UniProtKB-KW"/>
</dbReference>
<name>A0A8E2FAB2_9PEZI</name>
<evidence type="ECO:0000256" key="1">
    <source>
        <dbReference type="ARBA" id="ARBA00022679"/>
    </source>
</evidence>
<feature type="domain" description="UBC core" evidence="5">
    <location>
        <begin position="4"/>
        <end position="158"/>
    </location>
</feature>
<dbReference type="PROSITE" id="PS00183">
    <property type="entry name" value="UBC_1"/>
    <property type="match status" value="1"/>
</dbReference>
<dbReference type="InterPro" id="IPR023313">
    <property type="entry name" value="UBQ-conjugating_AS"/>
</dbReference>
<evidence type="ECO:0000256" key="2">
    <source>
        <dbReference type="ARBA" id="ARBA00022786"/>
    </source>
</evidence>
<proteinExistence type="predicted"/>
<organism evidence="6 7">
    <name type="scientific">Glonium stellatum</name>
    <dbReference type="NCBI Taxonomy" id="574774"/>
    <lineage>
        <taxon>Eukaryota</taxon>
        <taxon>Fungi</taxon>
        <taxon>Dikarya</taxon>
        <taxon>Ascomycota</taxon>
        <taxon>Pezizomycotina</taxon>
        <taxon>Dothideomycetes</taxon>
        <taxon>Pleosporomycetidae</taxon>
        <taxon>Gloniales</taxon>
        <taxon>Gloniaceae</taxon>
        <taxon>Glonium</taxon>
    </lineage>
</organism>
<dbReference type="PANTHER" id="PTHR24068">
    <property type="entry name" value="UBIQUITIN-CONJUGATING ENZYME E2"/>
    <property type="match status" value="1"/>
</dbReference>
<dbReference type="EMBL" id="KV748707">
    <property type="protein sequence ID" value="OCL13527.1"/>
    <property type="molecule type" value="Genomic_DNA"/>
</dbReference>
<dbReference type="SMART" id="SM00212">
    <property type="entry name" value="UBCc"/>
    <property type="match status" value="1"/>
</dbReference>
<keyword evidence="2" id="KW-0833">Ubl conjugation pathway</keyword>
<evidence type="ECO:0000259" key="5">
    <source>
        <dbReference type="PROSITE" id="PS50127"/>
    </source>
</evidence>
<dbReference type="Gene3D" id="3.10.110.10">
    <property type="entry name" value="Ubiquitin Conjugating Enzyme"/>
    <property type="match status" value="1"/>
</dbReference>
<reference evidence="6 7" key="1">
    <citation type="journal article" date="2016" name="Nat. Commun.">
        <title>Ectomycorrhizal ecology is imprinted in the genome of the dominant symbiotic fungus Cenococcum geophilum.</title>
        <authorList>
            <consortium name="DOE Joint Genome Institute"/>
            <person name="Peter M."/>
            <person name="Kohler A."/>
            <person name="Ohm R.A."/>
            <person name="Kuo A."/>
            <person name="Krutzmann J."/>
            <person name="Morin E."/>
            <person name="Arend M."/>
            <person name="Barry K.W."/>
            <person name="Binder M."/>
            <person name="Choi C."/>
            <person name="Clum A."/>
            <person name="Copeland A."/>
            <person name="Grisel N."/>
            <person name="Haridas S."/>
            <person name="Kipfer T."/>
            <person name="LaButti K."/>
            <person name="Lindquist E."/>
            <person name="Lipzen A."/>
            <person name="Maire R."/>
            <person name="Meier B."/>
            <person name="Mihaltcheva S."/>
            <person name="Molinier V."/>
            <person name="Murat C."/>
            <person name="Poggeler S."/>
            <person name="Quandt C.A."/>
            <person name="Sperisen C."/>
            <person name="Tritt A."/>
            <person name="Tisserant E."/>
            <person name="Crous P.W."/>
            <person name="Henrissat B."/>
            <person name="Nehls U."/>
            <person name="Egli S."/>
            <person name="Spatafora J.W."/>
            <person name="Grigoriev I.V."/>
            <person name="Martin F.M."/>
        </authorList>
    </citation>
    <scope>NUCLEOTIDE SEQUENCE [LARGE SCALE GENOMIC DNA]</scope>
    <source>
        <strain evidence="6 7">CBS 207.34</strain>
    </source>
</reference>
<feature type="compositionally biased region" description="Basic and acidic residues" evidence="4">
    <location>
        <begin position="170"/>
        <end position="193"/>
    </location>
</feature>
<dbReference type="SUPFAM" id="SSF54495">
    <property type="entry name" value="UBC-like"/>
    <property type="match status" value="1"/>
</dbReference>
<feature type="active site" description="Glycyl thioester intermediate" evidence="3">
    <location>
        <position position="96"/>
    </location>
</feature>
<dbReference type="Pfam" id="PF00179">
    <property type="entry name" value="UQ_con"/>
    <property type="match status" value="1"/>
</dbReference>
<dbReference type="InterPro" id="IPR000608">
    <property type="entry name" value="UBC"/>
</dbReference>